<accession>A0A1R2AYL3</accession>
<keyword evidence="1" id="KW-0433">Leucine-rich repeat</keyword>
<dbReference type="PROSITE" id="PS51450">
    <property type="entry name" value="LRR"/>
    <property type="match status" value="2"/>
</dbReference>
<keyword evidence="2" id="KW-0677">Repeat</keyword>
<dbReference type="Pfam" id="PF14580">
    <property type="entry name" value="LRR_9"/>
    <property type="match status" value="1"/>
</dbReference>
<dbReference type="Proteomes" id="UP000187209">
    <property type="component" value="Unassembled WGS sequence"/>
</dbReference>
<dbReference type="EMBL" id="MPUH01001179">
    <property type="protein sequence ID" value="OMJ69592.1"/>
    <property type="molecule type" value="Genomic_DNA"/>
</dbReference>
<dbReference type="PANTHER" id="PTHR18849">
    <property type="entry name" value="LEUCINE RICH REPEAT PROTEIN"/>
    <property type="match status" value="1"/>
</dbReference>
<dbReference type="PANTHER" id="PTHR18849:SF0">
    <property type="entry name" value="CILIA- AND FLAGELLA-ASSOCIATED PROTEIN 410-RELATED"/>
    <property type="match status" value="1"/>
</dbReference>
<evidence type="ECO:0000313" key="4">
    <source>
        <dbReference type="Proteomes" id="UP000187209"/>
    </source>
</evidence>
<reference evidence="3 4" key="1">
    <citation type="submission" date="2016-11" db="EMBL/GenBank/DDBJ databases">
        <title>The macronuclear genome of Stentor coeruleus: a giant cell with tiny introns.</title>
        <authorList>
            <person name="Slabodnick M."/>
            <person name="Ruby J.G."/>
            <person name="Reiff S.B."/>
            <person name="Swart E.C."/>
            <person name="Gosai S."/>
            <person name="Prabakaran S."/>
            <person name="Witkowska E."/>
            <person name="Larue G.E."/>
            <person name="Fisher S."/>
            <person name="Freeman R.M."/>
            <person name="Gunawardena J."/>
            <person name="Chu W."/>
            <person name="Stover N.A."/>
            <person name="Gregory B.D."/>
            <person name="Nowacki M."/>
            <person name="Derisi J."/>
            <person name="Roy S.W."/>
            <person name="Marshall W.F."/>
            <person name="Sood P."/>
        </authorList>
    </citation>
    <scope>NUCLEOTIDE SEQUENCE [LARGE SCALE GENOMIC DNA]</scope>
    <source>
        <strain evidence="3">WM001</strain>
    </source>
</reference>
<evidence type="ECO:0000256" key="2">
    <source>
        <dbReference type="ARBA" id="ARBA00022737"/>
    </source>
</evidence>
<dbReference type="AlphaFoldDB" id="A0A1R2AYL3"/>
<dbReference type="OrthoDB" id="1517790at2759"/>
<dbReference type="Gene3D" id="3.80.10.10">
    <property type="entry name" value="Ribonuclease Inhibitor"/>
    <property type="match status" value="1"/>
</dbReference>
<dbReference type="InterPro" id="IPR001611">
    <property type="entry name" value="Leu-rich_rpt"/>
</dbReference>
<name>A0A1R2AYL3_9CILI</name>
<gene>
    <name evidence="3" type="ORF">SteCoe_32635</name>
</gene>
<dbReference type="FunFam" id="3.80.10.10:FF:000094">
    <property type="entry name" value="protein C21orf2 isoform X1"/>
    <property type="match status" value="1"/>
</dbReference>
<keyword evidence="4" id="KW-1185">Reference proteome</keyword>
<dbReference type="InterPro" id="IPR032675">
    <property type="entry name" value="LRR_dom_sf"/>
</dbReference>
<evidence type="ECO:0000256" key="1">
    <source>
        <dbReference type="ARBA" id="ARBA00022614"/>
    </source>
</evidence>
<dbReference type="GO" id="GO:0036064">
    <property type="term" value="C:ciliary basal body"/>
    <property type="evidence" value="ECO:0007669"/>
    <property type="project" value="UniProtKB-ARBA"/>
</dbReference>
<comment type="caution">
    <text evidence="3">The sequence shown here is derived from an EMBL/GenBank/DDBJ whole genome shotgun (WGS) entry which is preliminary data.</text>
</comment>
<organism evidence="3 4">
    <name type="scientific">Stentor coeruleus</name>
    <dbReference type="NCBI Taxonomy" id="5963"/>
    <lineage>
        <taxon>Eukaryota</taxon>
        <taxon>Sar</taxon>
        <taxon>Alveolata</taxon>
        <taxon>Ciliophora</taxon>
        <taxon>Postciliodesmatophora</taxon>
        <taxon>Heterotrichea</taxon>
        <taxon>Heterotrichida</taxon>
        <taxon>Stentoridae</taxon>
        <taxon>Stentor</taxon>
    </lineage>
</organism>
<dbReference type="SUPFAM" id="SSF52058">
    <property type="entry name" value="L domain-like"/>
    <property type="match status" value="1"/>
</dbReference>
<sequence>MSKVLTGDLVLLRTKASNLDQIKNLNLWGNDIEDVSILKDMPNIEILSLSVNKISTLKSFSYCKKLSELYLRKNLIQDLSEIRYLQNLPNLKVLWLWENPCAETPNYRENVLSVLPNLVKLDNQAVTAEEKNQASKYDVGKNRNKDIENVVIKENPQRRERNVSPTVKEAPRVIRVKNEPPVENRSNNVLCAILALVKELDEYNLEIVKKEIDRRLAGR</sequence>
<proteinExistence type="predicted"/>
<evidence type="ECO:0000313" key="3">
    <source>
        <dbReference type="EMBL" id="OMJ69592.1"/>
    </source>
</evidence>
<evidence type="ECO:0008006" key="5">
    <source>
        <dbReference type="Google" id="ProtNLM"/>
    </source>
</evidence>
<protein>
    <recommendedName>
        <fullName evidence="5">U2A'/phosphoprotein 32 family A C-terminal domain-containing protein</fullName>
    </recommendedName>
</protein>